<dbReference type="AlphaFoldDB" id="A0A553PBY3"/>
<evidence type="ECO:0000313" key="1">
    <source>
        <dbReference type="EMBL" id="TRY75192.1"/>
    </source>
</evidence>
<accession>A0A553PBY3</accession>
<dbReference type="Proteomes" id="UP000318571">
    <property type="component" value="Chromosome 2"/>
</dbReference>
<reference evidence="1 2" key="1">
    <citation type="journal article" date="2018" name="Nat. Ecol. Evol.">
        <title>Genomic signatures of mitonuclear coevolution across populations of Tigriopus californicus.</title>
        <authorList>
            <person name="Barreto F.S."/>
            <person name="Watson E.T."/>
            <person name="Lima T.G."/>
            <person name="Willett C.S."/>
            <person name="Edmands S."/>
            <person name="Li W."/>
            <person name="Burton R.S."/>
        </authorList>
    </citation>
    <scope>NUCLEOTIDE SEQUENCE [LARGE SCALE GENOMIC DNA]</scope>
    <source>
        <strain evidence="1 2">San Diego</strain>
    </source>
</reference>
<dbReference type="InterPro" id="IPR024185">
    <property type="entry name" value="FTHF_cligase-like_sf"/>
</dbReference>
<dbReference type="Gene3D" id="3.40.50.10420">
    <property type="entry name" value="NagB/RpiA/CoA transferase-like"/>
    <property type="match status" value="1"/>
</dbReference>
<dbReference type="InterPro" id="IPR002698">
    <property type="entry name" value="FTHF_cligase"/>
</dbReference>
<dbReference type="OrthoDB" id="433414at2759"/>
<dbReference type="Pfam" id="PF01812">
    <property type="entry name" value="5-FTHF_cyc-lig"/>
    <property type="match status" value="1"/>
</dbReference>
<dbReference type="EMBL" id="VCGU01000005">
    <property type="protein sequence ID" value="TRY75192.1"/>
    <property type="molecule type" value="Genomic_DNA"/>
</dbReference>
<gene>
    <name evidence="1" type="ORF">TCAL_10433</name>
</gene>
<dbReference type="PANTHER" id="PTHR13017:SF0">
    <property type="entry name" value="METHENYLTETRAHYDROFOLATE SYNTHASE DOMAIN-CONTAINING PROTEIN"/>
    <property type="match status" value="1"/>
</dbReference>
<dbReference type="OMA" id="KTVYMAV"/>
<dbReference type="STRING" id="6832.A0A553PBY3"/>
<sequence length="279" mass="31384">MSVASLADELENLALTRHDSSKAEIRQKMWSAMRHPDRLIRIRGQYRTQNKIPNFRDSDKATNRLTDHCIFERAQVVKVNPSLAQLTLRRHILSKTDKLLIMPSKTLRSQSICLSLDGEGQTEKWCYDSSFQSGANRNSTPLSFTDWPPGLFIELFVVGSVAVSPQGVRLGKGLGLDELEWAILWQLGAVNKSTVVATTVHESQIVSDQELPESLMNACDLPVELIVTPDRTIQVEKPLSKPNKGQVDWDHFDESKVKDVPILAHLKAMDEKKKDTDSN</sequence>
<name>A0A553PBY3_TIGCA</name>
<protein>
    <recommendedName>
        <fullName evidence="3">5-formyltetrahydrofolate cyclo-ligase</fullName>
    </recommendedName>
</protein>
<dbReference type="SUPFAM" id="SSF100950">
    <property type="entry name" value="NagB/RpiA/CoA transferase-like"/>
    <property type="match status" value="1"/>
</dbReference>
<organism evidence="1 2">
    <name type="scientific">Tigriopus californicus</name>
    <name type="common">Marine copepod</name>
    <dbReference type="NCBI Taxonomy" id="6832"/>
    <lineage>
        <taxon>Eukaryota</taxon>
        <taxon>Metazoa</taxon>
        <taxon>Ecdysozoa</taxon>
        <taxon>Arthropoda</taxon>
        <taxon>Crustacea</taxon>
        <taxon>Multicrustacea</taxon>
        <taxon>Hexanauplia</taxon>
        <taxon>Copepoda</taxon>
        <taxon>Harpacticoida</taxon>
        <taxon>Harpacticidae</taxon>
        <taxon>Tigriopus</taxon>
    </lineage>
</organism>
<dbReference type="PANTHER" id="PTHR13017">
    <property type="entry name" value="5-FORMYLTETRAHYDROFOLATE CYCLO-LIGASE-RELATED"/>
    <property type="match status" value="1"/>
</dbReference>
<proteinExistence type="predicted"/>
<evidence type="ECO:0008006" key="3">
    <source>
        <dbReference type="Google" id="ProtNLM"/>
    </source>
</evidence>
<keyword evidence="2" id="KW-1185">Reference proteome</keyword>
<comment type="caution">
    <text evidence="1">The sequence shown here is derived from an EMBL/GenBank/DDBJ whole genome shotgun (WGS) entry which is preliminary data.</text>
</comment>
<dbReference type="InterPro" id="IPR037171">
    <property type="entry name" value="NagB/RpiA_transferase-like"/>
</dbReference>
<evidence type="ECO:0000313" key="2">
    <source>
        <dbReference type="Proteomes" id="UP000318571"/>
    </source>
</evidence>
<dbReference type="GO" id="GO:0005737">
    <property type="term" value="C:cytoplasm"/>
    <property type="evidence" value="ECO:0007669"/>
    <property type="project" value="TreeGrafter"/>
</dbReference>